<dbReference type="RefSeq" id="WP_109677212.1">
    <property type="nucleotide sequence ID" value="NZ_CP086615.1"/>
</dbReference>
<dbReference type="AlphaFoldDB" id="A0A2U2N5S4"/>
<feature type="transmembrane region" description="Helical" evidence="1">
    <location>
        <begin position="31"/>
        <end position="63"/>
    </location>
</feature>
<proteinExistence type="predicted"/>
<evidence type="ECO:0008006" key="4">
    <source>
        <dbReference type="Google" id="ProtNLM"/>
    </source>
</evidence>
<reference evidence="2 3" key="1">
    <citation type="submission" date="2018-05" db="EMBL/GenBank/DDBJ databases">
        <title>Spiribacter halobius sp. nov., a moderately halophilic bacterium isolated from marine solar saltern.</title>
        <authorList>
            <person name="Zheng W.-S."/>
            <person name="Lu D.-C."/>
            <person name="Du Z.-J."/>
        </authorList>
    </citation>
    <scope>NUCLEOTIDE SEQUENCE [LARGE SCALE GENOMIC DNA]</scope>
    <source>
        <strain evidence="2 3">E85</strain>
    </source>
</reference>
<feature type="transmembrane region" description="Helical" evidence="1">
    <location>
        <begin position="75"/>
        <end position="93"/>
    </location>
</feature>
<evidence type="ECO:0000256" key="1">
    <source>
        <dbReference type="SAM" id="Phobius"/>
    </source>
</evidence>
<gene>
    <name evidence="2" type="ORF">DEM34_05610</name>
</gene>
<dbReference type="EMBL" id="QFFI01000006">
    <property type="protein sequence ID" value="PWG64408.1"/>
    <property type="molecule type" value="Genomic_DNA"/>
</dbReference>
<comment type="caution">
    <text evidence="2">The sequence shown here is derived from an EMBL/GenBank/DDBJ whole genome shotgun (WGS) entry which is preliminary data.</text>
</comment>
<keyword evidence="1" id="KW-1133">Transmembrane helix</keyword>
<dbReference type="OrthoDB" id="7858522at2"/>
<sequence>MTLSWLAGQLLGLTALTLCVAAFASRRDDRLMVLLISANVAFALHFLCFGSTTAAALTALIVLRICLARRYKGSVAVMAALLMASAAAAALTWQSPLDLLPLTAAVLGTIGMFLLRGIPMRLLLAAAALAWTLNNILIGSIGGTLAELLVLATNLVTMLRLAREREAAPAGALREARS</sequence>
<keyword evidence="1" id="KW-0472">Membrane</keyword>
<evidence type="ECO:0000313" key="3">
    <source>
        <dbReference type="Proteomes" id="UP000245474"/>
    </source>
</evidence>
<dbReference type="Proteomes" id="UP000245474">
    <property type="component" value="Unassembled WGS sequence"/>
</dbReference>
<keyword evidence="3" id="KW-1185">Reference proteome</keyword>
<dbReference type="PIRSF" id="PIRSF011443">
    <property type="entry name" value="YgjV"/>
    <property type="match status" value="1"/>
</dbReference>
<organism evidence="2 3">
    <name type="scientific">Sediminicurvatus halobius</name>
    <dbReference type="NCBI Taxonomy" id="2182432"/>
    <lineage>
        <taxon>Bacteria</taxon>
        <taxon>Pseudomonadati</taxon>
        <taxon>Pseudomonadota</taxon>
        <taxon>Gammaproteobacteria</taxon>
        <taxon>Chromatiales</taxon>
        <taxon>Ectothiorhodospiraceae</taxon>
        <taxon>Sediminicurvatus</taxon>
    </lineage>
</organism>
<dbReference type="InterPro" id="IPR019629">
    <property type="entry name" value="Uncharacterised_HI1736/YgjV"/>
</dbReference>
<dbReference type="Pfam" id="PF10688">
    <property type="entry name" value="Imp-YgjV"/>
    <property type="match status" value="1"/>
</dbReference>
<dbReference type="InterPro" id="IPR026267">
    <property type="entry name" value="YgjV"/>
</dbReference>
<feature type="transmembrane region" description="Helical" evidence="1">
    <location>
        <begin position="122"/>
        <end position="146"/>
    </location>
</feature>
<keyword evidence="1" id="KW-0812">Transmembrane</keyword>
<accession>A0A2U2N5S4</accession>
<evidence type="ECO:0000313" key="2">
    <source>
        <dbReference type="EMBL" id="PWG64408.1"/>
    </source>
</evidence>
<protein>
    <recommendedName>
        <fullName evidence="4">YgjV family protein</fullName>
    </recommendedName>
</protein>
<name>A0A2U2N5S4_9GAMM</name>
<feature type="transmembrane region" description="Helical" evidence="1">
    <location>
        <begin position="99"/>
        <end position="115"/>
    </location>
</feature>